<organism evidence="2 3">
    <name type="scientific">Shigella dysenteriae WRSd3</name>
    <dbReference type="NCBI Taxonomy" id="1401327"/>
    <lineage>
        <taxon>Bacteria</taxon>
        <taxon>Pseudomonadati</taxon>
        <taxon>Pseudomonadota</taxon>
        <taxon>Gammaproteobacteria</taxon>
        <taxon>Enterobacterales</taxon>
        <taxon>Enterobacteriaceae</taxon>
        <taxon>Shigella</taxon>
    </lineage>
</organism>
<proteinExistence type="predicted"/>
<gene>
    <name evidence="2" type="ORF">WRSd3_02050</name>
</gene>
<feature type="transmembrane region" description="Helical" evidence="1">
    <location>
        <begin position="6"/>
        <end position="25"/>
    </location>
</feature>
<evidence type="ECO:0000313" key="2">
    <source>
        <dbReference type="EMBL" id="ESU79534.1"/>
    </source>
</evidence>
<dbReference type="RefSeq" id="WP_000072663.1">
    <property type="nucleotide sequence ID" value="NZ_AXUT01000156.1"/>
</dbReference>
<sequence>MSNTTDWGSMIANIVMATTAVWAAFKANDWFKTKRLESAENFYKEVHNLHKRYYSAIQYVEDSRRIFDSQYGLHSPISEPKDKSLQWEVKSNSYKIIAELDYLASSLQMMDAMGNKLSPKSASLVSDMMEAHGRFCNDVMNFNDSVWKVIRAGITEENIPHTRGYVNGDYMAILTSMDEPVRISFKLKEISFKDFYLHETTMQSVITRLKSLIARTGKNRT</sequence>
<reference evidence="2 3" key="1">
    <citation type="submission" date="2013-10" db="EMBL/GenBank/DDBJ databases">
        <title>Draft genomes and the virulence plasmids of Sd1617 vaccine constructs: WRSd3 and WRSd5.</title>
        <authorList>
            <person name="Aksomboon Vongsawan A."/>
            <person name="Venkatesan M.M."/>
            <person name="Vaisvil B."/>
            <person name="Emel G."/>
            <person name="Kepatral V."/>
            <person name="Sethabutr O."/>
            <person name="Serichantalergs O."/>
            <person name="Mason C."/>
        </authorList>
    </citation>
    <scope>NUCLEOTIDE SEQUENCE [LARGE SCALE GENOMIC DNA]</scope>
    <source>
        <strain evidence="2 3">WRSd3</strain>
    </source>
</reference>
<dbReference type="AlphaFoldDB" id="A0A090NHP2"/>
<keyword evidence="1" id="KW-0472">Membrane</keyword>
<dbReference type="Proteomes" id="UP000017944">
    <property type="component" value="Unassembled WGS sequence"/>
</dbReference>
<keyword evidence="1" id="KW-1133">Transmembrane helix</keyword>
<keyword evidence="1" id="KW-0812">Transmembrane</keyword>
<protein>
    <submittedName>
        <fullName evidence="2">Uncharacterized protein</fullName>
    </submittedName>
</protein>
<comment type="caution">
    <text evidence="2">The sequence shown here is derived from an EMBL/GenBank/DDBJ whole genome shotgun (WGS) entry which is preliminary data.</text>
</comment>
<name>A0A090NHP2_SHIDY</name>
<accession>A0A090NHP2</accession>
<evidence type="ECO:0000313" key="3">
    <source>
        <dbReference type="Proteomes" id="UP000017944"/>
    </source>
</evidence>
<evidence type="ECO:0000256" key="1">
    <source>
        <dbReference type="SAM" id="Phobius"/>
    </source>
</evidence>
<dbReference type="EMBL" id="AXUT01000156">
    <property type="protein sequence ID" value="ESU79534.1"/>
    <property type="molecule type" value="Genomic_DNA"/>
</dbReference>